<dbReference type="RefSeq" id="XP_017667403.1">
    <property type="nucleotide sequence ID" value="XM_017811914.1"/>
</dbReference>
<name>A0A6J0GYM7_9PASS</name>
<dbReference type="OrthoDB" id="9890799at2759"/>
<evidence type="ECO:0000313" key="2">
    <source>
        <dbReference type="RefSeq" id="XP_017667403.1"/>
    </source>
</evidence>
<dbReference type="AlphaFoldDB" id="A0A6J0GYM7"/>
<sequence>MPALFCCCLSAAPEEREHFPVNTRQPCRNIGVFNREGTLTMKLVNVQAIDTLFSDIATTFNGQHEAHCAMLRAARRLREVCGCAPAAALTACMDTLQQEHGAHKVQVLMEGFSFSLAVKEQEVPEELRRVQQQVQELSRSTKRVLAGRAVLQEMTSSVLQSQAELEERIRAANPEYLDQVRLEGNLRENIQKIGLARELSEHYWEAASCVVREMAQGAGLVLEGPPGNE</sequence>
<proteinExistence type="predicted"/>
<keyword evidence="1" id="KW-1185">Reference proteome</keyword>
<gene>
    <name evidence="2" type="primary">LOC108495826</name>
</gene>
<protein>
    <submittedName>
        <fullName evidence="2">Uncharacterized protein LOC108495826 isoform X1</fullName>
    </submittedName>
</protein>
<evidence type="ECO:0000313" key="1">
    <source>
        <dbReference type="Proteomes" id="UP000504624"/>
    </source>
</evidence>
<dbReference type="GeneID" id="108495826"/>
<dbReference type="Proteomes" id="UP000504624">
    <property type="component" value="Unplaced"/>
</dbReference>
<organism evidence="1 2">
    <name type="scientific">Lepidothrix coronata</name>
    <name type="common">blue-crowned manakin</name>
    <dbReference type="NCBI Taxonomy" id="321398"/>
    <lineage>
        <taxon>Eukaryota</taxon>
        <taxon>Metazoa</taxon>
        <taxon>Chordata</taxon>
        <taxon>Craniata</taxon>
        <taxon>Vertebrata</taxon>
        <taxon>Euteleostomi</taxon>
        <taxon>Archelosauria</taxon>
        <taxon>Archosauria</taxon>
        <taxon>Dinosauria</taxon>
        <taxon>Saurischia</taxon>
        <taxon>Theropoda</taxon>
        <taxon>Coelurosauria</taxon>
        <taxon>Aves</taxon>
        <taxon>Neognathae</taxon>
        <taxon>Neoaves</taxon>
        <taxon>Telluraves</taxon>
        <taxon>Australaves</taxon>
        <taxon>Passeriformes</taxon>
        <taxon>Pipridae</taxon>
        <taxon>Lepidothrix</taxon>
    </lineage>
</organism>
<accession>A0A6J0GYM7</accession>
<reference evidence="2" key="1">
    <citation type="submission" date="2025-08" db="UniProtKB">
        <authorList>
            <consortium name="RefSeq"/>
        </authorList>
    </citation>
    <scope>IDENTIFICATION</scope>
</reference>